<feature type="transmembrane region" description="Helical" evidence="9">
    <location>
        <begin position="324"/>
        <end position="350"/>
    </location>
</feature>
<dbReference type="Proteomes" id="UP001233999">
    <property type="component" value="Unassembled WGS sequence"/>
</dbReference>
<evidence type="ECO:0000256" key="6">
    <source>
        <dbReference type="ARBA" id="ARBA00023136"/>
    </source>
</evidence>
<keyword evidence="6 9" id="KW-0472">Membrane</keyword>
<evidence type="ECO:0000256" key="2">
    <source>
        <dbReference type="ARBA" id="ARBA00010663"/>
    </source>
</evidence>
<evidence type="ECO:0000256" key="4">
    <source>
        <dbReference type="ARBA" id="ARBA00022989"/>
    </source>
</evidence>
<feature type="transmembrane region" description="Helical" evidence="9">
    <location>
        <begin position="246"/>
        <end position="272"/>
    </location>
</feature>
<reference evidence="11" key="1">
    <citation type="journal article" date="2023" name="IScience">
        <title>Live-bearing cockroach genome reveals convergent evolutionary mechanisms linked to viviparity in insects and beyond.</title>
        <authorList>
            <person name="Fouks B."/>
            <person name="Harrison M.C."/>
            <person name="Mikhailova A.A."/>
            <person name="Marchal E."/>
            <person name="English S."/>
            <person name="Carruthers M."/>
            <person name="Jennings E.C."/>
            <person name="Chiamaka E.L."/>
            <person name="Frigard R.A."/>
            <person name="Pippel M."/>
            <person name="Attardo G.M."/>
            <person name="Benoit J.B."/>
            <person name="Bornberg-Bauer E."/>
            <person name="Tobe S.S."/>
        </authorList>
    </citation>
    <scope>NUCLEOTIDE SEQUENCE</scope>
    <source>
        <strain evidence="11">Stay&amp;Tobe</strain>
    </source>
</reference>
<dbReference type="Pfam" id="PF00001">
    <property type="entry name" value="7tm_1"/>
    <property type="match status" value="1"/>
</dbReference>
<dbReference type="AlphaFoldDB" id="A0AAD8EK48"/>
<gene>
    <name evidence="11" type="ORF">L9F63_015287</name>
</gene>
<dbReference type="PRINTS" id="PR00237">
    <property type="entry name" value="GPCRRHODOPSN"/>
</dbReference>
<comment type="caution">
    <text evidence="11">The sequence shown here is derived from an EMBL/GenBank/DDBJ whole genome shotgun (WGS) entry which is preliminary data.</text>
</comment>
<dbReference type="InterPro" id="IPR017452">
    <property type="entry name" value="GPCR_Rhodpsn_7TM"/>
</dbReference>
<feature type="transmembrane region" description="Helical" evidence="9">
    <location>
        <begin position="455"/>
        <end position="477"/>
    </location>
</feature>
<feature type="transmembrane region" description="Helical" evidence="9">
    <location>
        <begin position="292"/>
        <end position="312"/>
    </location>
</feature>
<feature type="transmembrane region" description="Helical" evidence="9">
    <location>
        <begin position="421"/>
        <end position="443"/>
    </location>
</feature>
<dbReference type="PROSITE" id="PS50262">
    <property type="entry name" value="G_PROTEIN_RECEP_F1_2"/>
    <property type="match status" value="1"/>
</dbReference>
<accession>A0AAD8EK48</accession>
<comment type="similarity">
    <text evidence="2">Belongs to the G-protein coupled receptor 1 family.</text>
</comment>
<dbReference type="EMBL" id="JASPKZ010003458">
    <property type="protein sequence ID" value="KAJ9593156.1"/>
    <property type="molecule type" value="Genomic_DNA"/>
</dbReference>
<evidence type="ECO:0000256" key="5">
    <source>
        <dbReference type="ARBA" id="ARBA00023040"/>
    </source>
</evidence>
<organism evidence="11 12">
    <name type="scientific">Diploptera punctata</name>
    <name type="common">Pacific beetle cockroach</name>
    <dbReference type="NCBI Taxonomy" id="6984"/>
    <lineage>
        <taxon>Eukaryota</taxon>
        <taxon>Metazoa</taxon>
        <taxon>Ecdysozoa</taxon>
        <taxon>Arthropoda</taxon>
        <taxon>Hexapoda</taxon>
        <taxon>Insecta</taxon>
        <taxon>Pterygota</taxon>
        <taxon>Neoptera</taxon>
        <taxon>Polyneoptera</taxon>
        <taxon>Dictyoptera</taxon>
        <taxon>Blattodea</taxon>
        <taxon>Blaberoidea</taxon>
        <taxon>Blaberidae</taxon>
        <taxon>Diplopterinae</taxon>
        <taxon>Diploptera</taxon>
    </lineage>
</organism>
<feature type="transmembrane region" description="Helical" evidence="9">
    <location>
        <begin position="370"/>
        <end position="390"/>
    </location>
</feature>
<protein>
    <recommendedName>
        <fullName evidence="10">G-protein coupled receptors family 1 profile domain-containing protein</fullName>
    </recommendedName>
</protein>
<dbReference type="PANTHER" id="PTHR45695">
    <property type="entry name" value="LEUCOKININ RECEPTOR-RELATED"/>
    <property type="match status" value="1"/>
</dbReference>
<dbReference type="InterPro" id="IPR000276">
    <property type="entry name" value="GPCR_Rhodpsn"/>
</dbReference>
<dbReference type="Gene3D" id="1.20.1070.10">
    <property type="entry name" value="Rhodopsin 7-helix transmembrane proteins"/>
    <property type="match status" value="1"/>
</dbReference>
<evidence type="ECO:0000313" key="12">
    <source>
        <dbReference type="Proteomes" id="UP001233999"/>
    </source>
</evidence>
<keyword evidence="5" id="KW-0297">G-protein coupled receptor</keyword>
<evidence type="ECO:0000256" key="9">
    <source>
        <dbReference type="SAM" id="Phobius"/>
    </source>
</evidence>
<evidence type="ECO:0000256" key="7">
    <source>
        <dbReference type="ARBA" id="ARBA00023170"/>
    </source>
</evidence>
<keyword evidence="7" id="KW-0675">Receptor</keyword>
<keyword evidence="4 9" id="KW-1133">Transmembrane helix</keyword>
<feature type="transmembrane region" description="Helical" evidence="9">
    <location>
        <begin position="206"/>
        <end position="234"/>
    </location>
</feature>
<evidence type="ECO:0000313" key="11">
    <source>
        <dbReference type="EMBL" id="KAJ9593156.1"/>
    </source>
</evidence>
<comment type="subcellular location">
    <subcellularLocation>
        <location evidence="1">Membrane</location>
        <topology evidence="1">Multi-pass membrane protein</topology>
    </subcellularLocation>
</comment>
<evidence type="ECO:0000259" key="10">
    <source>
        <dbReference type="PROSITE" id="PS50262"/>
    </source>
</evidence>
<sequence>MCNELQSTNSSISCVSIISNKSKPLNCLLFINAADFLHYESKFDCNEYSDMAENFLSTGDVIYGFKMLTACQDTYESLERCRDVNPRELEELQYDPDELLYVCSFYKQAYDIALQQNVCLQIAVEVDILRSSEQSVYTTEFMRAKYVTELRKLYTEALSLKNKMDFYNLSHVLDNSFILNVTGSEMKRIVEEGMEFNKDLDEYRTLLYYVYGPVDFVLFIIGFIGNLSLIMIFVRFDNVRTPQNMLLLNLALGDILNLLSNIMTALIVEVIFENHFTYFSPATCKCIACMQHLSIGLSVYAVVFLSIQRYIFIRSSSTYTVCRLPVKTVVTLNILAVWVMSLGLCIPVTVLSTSDSYGVCFIPKDFDPTMWNVLFICIIPIVTVSLFYTLSACRLAHSARNIPGEKQGSERTRKARSRGAGVLLALSGVFAFSFLPYVIYLYLIHSKYISPSSDGWEYVLFKLTFLNPVVNPFALYFGSGSFKRHFKNCCSRRRHSALSLTESHQTRITKSSKWTTI</sequence>
<proteinExistence type="inferred from homology"/>
<evidence type="ECO:0000256" key="1">
    <source>
        <dbReference type="ARBA" id="ARBA00004141"/>
    </source>
</evidence>
<dbReference type="PANTHER" id="PTHR45695:SF26">
    <property type="entry name" value="NEUROPEPTIDE CCHAMIDE-1 RECEPTOR"/>
    <property type="match status" value="1"/>
</dbReference>
<keyword evidence="12" id="KW-1185">Reference proteome</keyword>
<name>A0AAD8EK48_DIPPU</name>
<evidence type="ECO:0000256" key="3">
    <source>
        <dbReference type="ARBA" id="ARBA00022692"/>
    </source>
</evidence>
<dbReference type="GO" id="GO:0005886">
    <property type="term" value="C:plasma membrane"/>
    <property type="evidence" value="ECO:0007669"/>
    <property type="project" value="TreeGrafter"/>
</dbReference>
<evidence type="ECO:0000256" key="8">
    <source>
        <dbReference type="ARBA" id="ARBA00023224"/>
    </source>
</evidence>
<feature type="domain" description="G-protein coupled receptors family 1 profile" evidence="10">
    <location>
        <begin position="225"/>
        <end position="475"/>
    </location>
</feature>
<dbReference type="GO" id="GO:0008188">
    <property type="term" value="F:neuropeptide receptor activity"/>
    <property type="evidence" value="ECO:0007669"/>
    <property type="project" value="TreeGrafter"/>
</dbReference>
<dbReference type="SUPFAM" id="SSF81321">
    <property type="entry name" value="Family A G protein-coupled receptor-like"/>
    <property type="match status" value="1"/>
</dbReference>
<reference evidence="11" key="2">
    <citation type="submission" date="2023-05" db="EMBL/GenBank/DDBJ databases">
        <authorList>
            <person name="Fouks B."/>
        </authorList>
    </citation>
    <scope>NUCLEOTIDE SEQUENCE</scope>
    <source>
        <strain evidence="11">Stay&amp;Tobe</strain>
        <tissue evidence="11">Testes</tissue>
    </source>
</reference>
<keyword evidence="3 9" id="KW-0812">Transmembrane</keyword>
<keyword evidence="8" id="KW-0807">Transducer</keyword>